<accession>A0A1M5SSW7</accession>
<feature type="transmembrane region" description="Helical" evidence="1">
    <location>
        <begin position="113"/>
        <end position="132"/>
    </location>
</feature>
<feature type="transmembrane region" description="Helical" evidence="1">
    <location>
        <begin position="60"/>
        <end position="81"/>
    </location>
</feature>
<protein>
    <submittedName>
        <fullName evidence="2">Uncharacterized protein</fullName>
    </submittedName>
</protein>
<keyword evidence="1" id="KW-0472">Membrane</keyword>
<evidence type="ECO:0000256" key="1">
    <source>
        <dbReference type="SAM" id="Phobius"/>
    </source>
</evidence>
<sequence length="140" mass="15639">MIALSSTSVNPTSAKRYELPRTRLSLYYLAGYTLPVGLSLMFVPQLTMQLLFSNHVYDDLGLRIGGVFLFSLGLIVVGMIVREVSRAYVITLFVRAFIIAALLTLFTQYRDPALLATSAVVTIGWILTFLGWRKDSEQRG</sequence>
<keyword evidence="1" id="KW-0812">Transmembrane</keyword>
<organism evidence="2 3">
    <name type="scientific">Bradyrhizobium erythrophlei</name>
    <dbReference type="NCBI Taxonomy" id="1437360"/>
    <lineage>
        <taxon>Bacteria</taxon>
        <taxon>Pseudomonadati</taxon>
        <taxon>Pseudomonadota</taxon>
        <taxon>Alphaproteobacteria</taxon>
        <taxon>Hyphomicrobiales</taxon>
        <taxon>Nitrobacteraceae</taxon>
        <taxon>Bradyrhizobium</taxon>
    </lineage>
</organism>
<dbReference type="EMBL" id="LT670818">
    <property type="protein sequence ID" value="SHH41629.1"/>
    <property type="molecule type" value="Genomic_DNA"/>
</dbReference>
<feature type="transmembrane region" description="Helical" evidence="1">
    <location>
        <begin position="88"/>
        <end position="107"/>
    </location>
</feature>
<evidence type="ECO:0000313" key="3">
    <source>
        <dbReference type="Proteomes" id="UP000190675"/>
    </source>
</evidence>
<dbReference type="Proteomes" id="UP000190675">
    <property type="component" value="Chromosome I"/>
</dbReference>
<feature type="transmembrane region" description="Helical" evidence="1">
    <location>
        <begin position="26"/>
        <end position="48"/>
    </location>
</feature>
<reference evidence="2 3" key="1">
    <citation type="submission" date="2016-11" db="EMBL/GenBank/DDBJ databases">
        <authorList>
            <person name="Jaros S."/>
            <person name="Januszkiewicz K."/>
            <person name="Wedrychowicz H."/>
        </authorList>
    </citation>
    <scope>NUCLEOTIDE SEQUENCE [LARGE SCALE GENOMIC DNA]</scope>
    <source>
        <strain evidence="2 3">GAS242</strain>
    </source>
</reference>
<name>A0A1M5SSW7_9BRAD</name>
<dbReference type="OrthoDB" id="8235301at2"/>
<proteinExistence type="predicted"/>
<keyword evidence="1" id="KW-1133">Transmembrane helix</keyword>
<gene>
    <name evidence="2" type="ORF">SAMN05444169_7350</name>
</gene>
<dbReference type="AlphaFoldDB" id="A0A1M5SSW7"/>
<dbReference type="RefSeq" id="WP_154073631.1">
    <property type="nucleotide sequence ID" value="NZ_LT670818.1"/>
</dbReference>
<evidence type="ECO:0000313" key="2">
    <source>
        <dbReference type="EMBL" id="SHH41629.1"/>
    </source>
</evidence>